<proteinExistence type="predicted"/>
<reference evidence="1" key="1">
    <citation type="submission" date="2023-05" db="EMBL/GenBank/DDBJ databases">
        <title>Genome and transcriptome analyses reveal genes involved in the formation of fine ridges on petal epidermal cells in Hibiscus trionum.</title>
        <authorList>
            <person name="Koshimizu S."/>
            <person name="Masuda S."/>
            <person name="Ishii T."/>
            <person name="Shirasu K."/>
            <person name="Hoshino A."/>
            <person name="Arita M."/>
        </authorList>
    </citation>
    <scope>NUCLEOTIDE SEQUENCE</scope>
    <source>
        <strain evidence="1">Hamamatsu line</strain>
    </source>
</reference>
<dbReference type="PANTHER" id="PTHR11439:SF517">
    <property type="entry name" value="CYSTEINE-RICH RLK (RECEPTOR-LIKE PROTEIN KINASE) 8"/>
    <property type="match status" value="1"/>
</dbReference>
<gene>
    <name evidence="1" type="ORF">HRI_004468300</name>
</gene>
<dbReference type="Proteomes" id="UP001165190">
    <property type="component" value="Unassembled WGS sequence"/>
</dbReference>
<dbReference type="EMBL" id="BSYR01000049">
    <property type="protein sequence ID" value="GMJ07990.1"/>
    <property type="molecule type" value="Genomic_DNA"/>
</dbReference>
<comment type="caution">
    <text evidence="1">The sequence shown here is derived from an EMBL/GenBank/DDBJ whole genome shotgun (WGS) entry which is preliminary data.</text>
</comment>
<dbReference type="PANTHER" id="PTHR11439">
    <property type="entry name" value="GAG-POL-RELATED RETROTRANSPOSON"/>
    <property type="match status" value="1"/>
</dbReference>
<sequence>MECPKEVHLLAAKRILRYLDYAGDQDDMKSTSRYIFMYGSGVVSWSSRKKPIFTLSTTEPEFVAASSCACQAIWLRRILEELIFQQQGGITIYCDNSPAIKRSKNPVLHGRSKHIDVKYYFLRDLNNDGIIDLKYCKSEDQLTDIFTKPLKLFPFQKLRRSMGVYTLKNSV</sequence>
<evidence type="ECO:0000313" key="2">
    <source>
        <dbReference type="Proteomes" id="UP001165190"/>
    </source>
</evidence>
<keyword evidence="2" id="KW-1185">Reference proteome</keyword>
<evidence type="ECO:0008006" key="3">
    <source>
        <dbReference type="Google" id="ProtNLM"/>
    </source>
</evidence>
<dbReference type="CDD" id="cd09272">
    <property type="entry name" value="RNase_HI_RT_Ty1"/>
    <property type="match status" value="1"/>
</dbReference>
<accession>A0A9W7MQN2</accession>
<evidence type="ECO:0000313" key="1">
    <source>
        <dbReference type="EMBL" id="GMJ07990.1"/>
    </source>
</evidence>
<dbReference type="AlphaFoldDB" id="A0A9W7MQN2"/>
<dbReference type="OrthoDB" id="999424at2759"/>
<organism evidence="1 2">
    <name type="scientific">Hibiscus trionum</name>
    <name type="common">Flower of an hour</name>
    <dbReference type="NCBI Taxonomy" id="183268"/>
    <lineage>
        <taxon>Eukaryota</taxon>
        <taxon>Viridiplantae</taxon>
        <taxon>Streptophyta</taxon>
        <taxon>Embryophyta</taxon>
        <taxon>Tracheophyta</taxon>
        <taxon>Spermatophyta</taxon>
        <taxon>Magnoliopsida</taxon>
        <taxon>eudicotyledons</taxon>
        <taxon>Gunneridae</taxon>
        <taxon>Pentapetalae</taxon>
        <taxon>rosids</taxon>
        <taxon>malvids</taxon>
        <taxon>Malvales</taxon>
        <taxon>Malvaceae</taxon>
        <taxon>Malvoideae</taxon>
        <taxon>Hibiscus</taxon>
    </lineage>
</organism>
<protein>
    <recommendedName>
        <fullName evidence="3">Retrovirus-related Pol polyprotein from transposon TNT 1-94</fullName>
    </recommendedName>
</protein>
<name>A0A9W7MQN2_HIBTR</name>